<evidence type="ECO:0000256" key="1">
    <source>
        <dbReference type="SAM" id="MobiDB-lite"/>
    </source>
</evidence>
<evidence type="ECO:0000313" key="3">
    <source>
        <dbReference type="Proteomes" id="UP000501648"/>
    </source>
</evidence>
<feature type="region of interest" description="Disordered" evidence="1">
    <location>
        <begin position="187"/>
        <end position="209"/>
    </location>
</feature>
<protein>
    <submittedName>
        <fullName evidence="2">Uncharacterized protein</fullName>
    </submittedName>
</protein>
<feature type="region of interest" description="Disordered" evidence="1">
    <location>
        <begin position="1"/>
        <end position="22"/>
    </location>
</feature>
<proteinExistence type="predicted"/>
<gene>
    <name evidence="2" type="ORF">C798_13605</name>
</gene>
<organism evidence="2 3">
    <name type="scientific">Herbaspirillum rubrisubalbicans Os34</name>
    <dbReference type="NCBI Taxonomy" id="1235827"/>
    <lineage>
        <taxon>Bacteria</taxon>
        <taxon>Pseudomonadati</taxon>
        <taxon>Pseudomonadota</taxon>
        <taxon>Betaproteobacteria</taxon>
        <taxon>Burkholderiales</taxon>
        <taxon>Oxalobacteraceae</taxon>
        <taxon>Herbaspirillum</taxon>
    </lineage>
</organism>
<name>A0A6M3ZUP2_9BURK</name>
<feature type="region of interest" description="Disordered" evidence="1">
    <location>
        <begin position="108"/>
        <end position="146"/>
    </location>
</feature>
<dbReference type="AlphaFoldDB" id="A0A6M3ZUP2"/>
<accession>A0A6M3ZUP2</accession>
<feature type="compositionally biased region" description="Basic and acidic residues" evidence="1">
    <location>
        <begin position="191"/>
        <end position="209"/>
    </location>
</feature>
<feature type="compositionally biased region" description="Polar residues" evidence="1">
    <location>
        <begin position="1"/>
        <end position="10"/>
    </location>
</feature>
<reference evidence="2 3" key="1">
    <citation type="journal article" date="2012" name="J. Bacteriol.">
        <title>Genome sequence of the pathogenic Herbaspirillum seropedicae strain Os34, isolated from rice roots.</title>
        <authorList>
            <person name="Ye W."/>
            <person name="Ye S."/>
            <person name="Liu J."/>
            <person name="Chang S."/>
            <person name="Chen M."/>
            <person name="Zhu B."/>
            <person name="Guo L."/>
            <person name="An Q."/>
        </authorList>
    </citation>
    <scope>NUCLEOTIDE SEQUENCE [LARGE SCALE GENOMIC DNA]</scope>
    <source>
        <strain evidence="2 3">Os34</strain>
    </source>
</reference>
<evidence type="ECO:0000313" key="2">
    <source>
        <dbReference type="EMBL" id="QJQ01232.1"/>
    </source>
</evidence>
<sequence>MAFHVTSSTPAEVRHDRPVETGSSSVLAKACRQAALLSRRFMGAYAGFSLQHLDHTMRVFSMRNGEALDIDAFYSGILAHARHRLQGRQAAVEQDLIRLKALLEEGEQRAHASAAEEGVGGGMPSDAAGRARREQEQRNARHYQRTYAQAGRTNALALLGGEGGTAAPYVGHPPTSQPTLTEILDALARQRQRDGDGAAADPLDRSEQS</sequence>
<feature type="compositionally biased region" description="Basic and acidic residues" evidence="1">
    <location>
        <begin position="129"/>
        <end position="139"/>
    </location>
</feature>
<dbReference type="EMBL" id="CP008956">
    <property type="protein sequence ID" value="QJQ01232.1"/>
    <property type="molecule type" value="Genomic_DNA"/>
</dbReference>
<dbReference type="Proteomes" id="UP000501648">
    <property type="component" value="Chromosome"/>
</dbReference>